<protein>
    <recommendedName>
        <fullName evidence="6">50S ribosomal protein L35</fullName>
    </recommendedName>
</protein>
<dbReference type="InterPro" id="IPR037229">
    <property type="entry name" value="Ribosomal_bL35_sf"/>
</dbReference>
<dbReference type="InterPro" id="IPR021137">
    <property type="entry name" value="Ribosomal_bL35-like"/>
</dbReference>
<gene>
    <name evidence="4" type="ORF">A2556_02985</name>
</gene>
<keyword evidence="3" id="KW-0687">Ribonucleoprotein</keyword>
<comment type="caution">
    <text evidence="4">The sequence shown here is derived from an EMBL/GenBank/DDBJ whole genome shotgun (WGS) entry which is preliminary data.</text>
</comment>
<proteinExistence type="inferred from homology"/>
<evidence type="ECO:0000313" key="4">
    <source>
        <dbReference type="EMBL" id="OHA61992.1"/>
    </source>
</evidence>
<accession>A0A1G2QPS5</accession>
<dbReference type="GO" id="GO:1990904">
    <property type="term" value="C:ribonucleoprotein complex"/>
    <property type="evidence" value="ECO:0007669"/>
    <property type="project" value="UniProtKB-KW"/>
</dbReference>
<evidence type="ECO:0000256" key="1">
    <source>
        <dbReference type="ARBA" id="ARBA00006598"/>
    </source>
</evidence>
<evidence type="ECO:0000256" key="3">
    <source>
        <dbReference type="ARBA" id="ARBA00023274"/>
    </source>
</evidence>
<dbReference type="GO" id="GO:0005840">
    <property type="term" value="C:ribosome"/>
    <property type="evidence" value="ECO:0007669"/>
    <property type="project" value="UniProtKB-KW"/>
</dbReference>
<dbReference type="EMBL" id="MHTM01000025">
    <property type="protein sequence ID" value="OHA61992.1"/>
    <property type="molecule type" value="Genomic_DNA"/>
</dbReference>
<comment type="similarity">
    <text evidence="1">Belongs to the bacterial ribosomal protein bL35 family.</text>
</comment>
<sequence length="61" mass="6903">MKTNKSYSKRLKLTKNGKVLARKPGKNHFNAKASRSSQLAGKKMVHFAIKNKDKGKFLQTN</sequence>
<evidence type="ECO:0000256" key="2">
    <source>
        <dbReference type="ARBA" id="ARBA00022980"/>
    </source>
</evidence>
<evidence type="ECO:0000313" key="5">
    <source>
        <dbReference type="Proteomes" id="UP000177140"/>
    </source>
</evidence>
<name>A0A1G2QPS5_9BACT</name>
<dbReference type="AlphaFoldDB" id="A0A1G2QPS5"/>
<dbReference type="GO" id="GO:0006412">
    <property type="term" value="P:translation"/>
    <property type="evidence" value="ECO:0007669"/>
    <property type="project" value="InterPro"/>
</dbReference>
<dbReference type="SUPFAM" id="SSF143034">
    <property type="entry name" value="L35p-like"/>
    <property type="match status" value="1"/>
</dbReference>
<dbReference type="Gene3D" id="4.10.410.60">
    <property type="match status" value="1"/>
</dbReference>
<dbReference type="Pfam" id="PF01632">
    <property type="entry name" value="Ribosomal_L35p"/>
    <property type="match status" value="1"/>
</dbReference>
<keyword evidence="2" id="KW-0689">Ribosomal protein</keyword>
<dbReference type="Proteomes" id="UP000177140">
    <property type="component" value="Unassembled WGS sequence"/>
</dbReference>
<dbReference type="GO" id="GO:0003735">
    <property type="term" value="F:structural constituent of ribosome"/>
    <property type="evidence" value="ECO:0007669"/>
    <property type="project" value="InterPro"/>
</dbReference>
<evidence type="ECO:0008006" key="6">
    <source>
        <dbReference type="Google" id="ProtNLM"/>
    </source>
</evidence>
<reference evidence="4 5" key="1">
    <citation type="journal article" date="2016" name="Nat. Commun.">
        <title>Thousands of microbial genomes shed light on interconnected biogeochemical processes in an aquifer system.</title>
        <authorList>
            <person name="Anantharaman K."/>
            <person name="Brown C.T."/>
            <person name="Hug L.A."/>
            <person name="Sharon I."/>
            <person name="Castelle C.J."/>
            <person name="Probst A.J."/>
            <person name="Thomas B.C."/>
            <person name="Singh A."/>
            <person name="Wilkins M.J."/>
            <person name="Karaoz U."/>
            <person name="Brodie E.L."/>
            <person name="Williams K.H."/>
            <person name="Hubbard S.S."/>
            <person name="Banfield J.F."/>
        </authorList>
    </citation>
    <scope>NUCLEOTIDE SEQUENCE [LARGE SCALE GENOMIC DNA]</scope>
</reference>
<organism evidence="4 5">
    <name type="scientific">Candidatus Vogelbacteria bacterium RIFOXYD2_FULL_44_9</name>
    <dbReference type="NCBI Taxonomy" id="1802441"/>
    <lineage>
        <taxon>Bacteria</taxon>
        <taxon>Candidatus Vogeliibacteriota</taxon>
    </lineage>
</organism>